<evidence type="ECO:0000313" key="3">
    <source>
        <dbReference type="Proteomes" id="UP000824219"/>
    </source>
</evidence>
<protein>
    <recommendedName>
        <fullName evidence="1">CARD domain-containing protein</fullName>
    </recommendedName>
</protein>
<dbReference type="GO" id="GO:0070513">
    <property type="term" value="F:death domain binding"/>
    <property type="evidence" value="ECO:0007669"/>
    <property type="project" value="InterPro"/>
</dbReference>
<dbReference type="CDD" id="cd01671">
    <property type="entry name" value="CARD"/>
    <property type="match status" value="2"/>
</dbReference>
<dbReference type="GO" id="GO:0042981">
    <property type="term" value="P:regulation of apoptotic process"/>
    <property type="evidence" value="ECO:0007669"/>
    <property type="project" value="InterPro"/>
</dbReference>
<dbReference type="OrthoDB" id="9937064at2759"/>
<organism evidence="2 3">
    <name type="scientific">Hemibagrus wyckioides</name>
    <dbReference type="NCBI Taxonomy" id="337641"/>
    <lineage>
        <taxon>Eukaryota</taxon>
        <taxon>Metazoa</taxon>
        <taxon>Chordata</taxon>
        <taxon>Craniata</taxon>
        <taxon>Vertebrata</taxon>
        <taxon>Euteleostomi</taxon>
        <taxon>Actinopterygii</taxon>
        <taxon>Neopterygii</taxon>
        <taxon>Teleostei</taxon>
        <taxon>Ostariophysi</taxon>
        <taxon>Siluriformes</taxon>
        <taxon>Bagridae</taxon>
        <taxon>Hemibagrus</taxon>
    </lineage>
</organism>
<name>A0A9D3NA58_9TELE</name>
<feature type="domain" description="CARD" evidence="1">
    <location>
        <begin position="15"/>
        <end position="93"/>
    </location>
</feature>
<dbReference type="InterPro" id="IPR037939">
    <property type="entry name" value="CRADD"/>
</dbReference>
<reference evidence="2 3" key="1">
    <citation type="submission" date="2021-06" db="EMBL/GenBank/DDBJ databases">
        <title>Chromosome-level genome assembly of the red-tail catfish (Hemibagrus wyckioides).</title>
        <authorList>
            <person name="Shao F."/>
        </authorList>
    </citation>
    <scope>NUCLEOTIDE SEQUENCE [LARGE SCALE GENOMIC DNA]</scope>
    <source>
        <strain evidence="2">EC202008001</strain>
        <tissue evidence="2">Blood</tissue>
    </source>
</reference>
<dbReference type="AlphaFoldDB" id="A0A9D3NA58"/>
<dbReference type="Proteomes" id="UP000824219">
    <property type="component" value="Linkage Group LG23"/>
</dbReference>
<dbReference type="GO" id="GO:0002020">
    <property type="term" value="F:protease binding"/>
    <property type="evidence" value="ECO:0007669"/>
    <property type="project" value="InterPro"/>
</dbReference>
<dbReference type="PANTHER" id="PTHR15034">
    <property type="entry name" value="DEATH DOMAIN-CONTAINING PROTEIN CRADD"/>
    <property type="match status" value="1"/>
</dbReference>
<keyword evidence="3" id="KW-1185">Reference proteome</keyword>
<evidence type="ECO:0000259" key="1">
    <source>
        <dbReference type="PROSITE" id="PS50209"/>
    </source>
</evidence>
<dbReference type="PROSITE" id="PS50209">
    <property type="entry name" value="CARD"/>
    <property type="match status" value="2"/>
</dbReference>
<sequence length="764" mass="85004">MASHPQSCPDLAPGHRQSVKAVLLASQQLLVMSLYNLAPLLDCILAAGLLSQDNYHEVKAEKTPQKSARKLLDIVQGQMDESGAARFLECLRECKQHYPRLRSWLATDTEIQRGPTERKLQAQFSCLCSRLGFSVLPVSLALFSSSVLTQFDLERIQAAPTPTEQSHILLTICLTKGETACKSFYTALDNEDPQLAEDINSTESYAVSSMLKDLALKSREVSSIGVAVEETRDTAAGHQPYSGVLQQARAQLGVAVGDEARLNVCELGVAVGLPCRTVKECLLEGVSIEDAAQLEALVALFMEKTQDADRLLSRLAEVEIGSVQLSKRGCLSLKLLQEADALLRGGTHSKSHTWDYLHDQGNLHGADCDDCTLLTIFRFLVWDCLSEAVEEPKLKASCSLPAMLQQLHDSARVDTALVQELEQCLSEGGAENLLQSIRVLAQILRDLHPLHAGIHLSSPVEGLYSCWSRLHRVTSFQGVSVRAIRKVLNSVVAASTQQDATPRARQYREVCVYVARLLDTMQAERSIRDFANSSIAQITQHIRLVLSGPAFNSQAFDAGIWNRLMCLTEFNPAQLGLGLLMQLHQETLSDLKCYLQPDEWHNFHFILKSVHMFGSPRLISVNSIKGPVAIDDGVEVDFYFKISEPASFLVRLHCRGYEKSKGHFEVDKPCCVRISQLCEEGTRAINCLGGEVLAKYDEYDEMWIRESGSAWWEELQRIVLGYSLQLQKQGCCFMITTSESECEVKFIYRRGRLWATPQRGCEVI</sequence>
<gene>
    <name evidence="2" type="ORF">KOW79_018629</name>
</gene>
<dbReference type="InterPro" id="IPR011029">
    <property type="entry name" value="DEATH-like_dom_sf"/>
</dbReference>
<dbReference type="InterPro" id="IPR001315">
    <property type="entry name" value="CARD"/>
</dbReference>
<proteinExistence type="predicted"/>
<dbReference type="SUPFAM" id="SSF47986">
    <property type="entry name" value="DEATH domain"/>
    <property type="match status" value="2"/>
</dbReference>
<feature type="domain" description="CARD" evidence="1">
    <location>
        <begin position="127"/>
        <end position="203"/>
    </location>
</feature>
<accession>A0A9D3NA58</accession>
<evidence type="ECO:0000313" key="2">
    <source>
        <dbReference type="EMBL" id="KAG7317594.1"/>
    </source>
</evidence>
<dbReference type="EMBL" id="JAHKSW010000023">
    <property type="protein sequence ID" value="KAG7317594.1"/>
    <property type="molecule type" value="Genomic_DNA"/>
</dbReference>
<dbReference type="Pfam" id="PF00619">
    <property type="entry name" value="CARD"/>
    <property type="match status" value="2"/>
</dbReference>
<dbReference type="Gene3D" id="1.10.533.10">
    <property type="entry name" value="Death Domain, Fas"/>
    <property type="match status" value="2"/>
</dbReference>
<comment type="caution">
    <text evidence="2">The sequence shown here is derived from an EMBL/GenBank/DDBJ whole genome shotgun (WGS) entry which is preliminary data.</text>
</comment>
<dbReference type="PANTHER" id="PTHR15034:SF5">
    <property type="entry name" value="DEATH DOMAIN-CONTAINING PROTEIN CRADD"/>
    <property type="match status" value="1"/>
</dbReference>